<dbReference type="CDD" id="cd05471">
    <property type="entry name" value="pepsin_like"/>
    <property type="match status" value="1"/>
</dbReference>
<name>A0A6A5RCJ0_9PLEO</name>
<protein>
    <submittedName>
        <fullName evidence="7">Acid protease</fullName>
    </submittedName>
</protein>
<accession>A0A6A5RCJ0</accession>
<dbReference type="EMBL" id="ML978980">
    <property type="protein sequence ID" value="KAF1925961.1"/>
    <property type="molecule type" value="Genomic_DNA"/>
</dbReference>
<dbReference type="SUPFAM" id="SSF50630">
    <property type="entry name" value="Acid proteases"/>
    <property type="match status" value="1"/>
</dbReference>
<keyword evidence="8" id="KW-1185">Reference proteome</keyword>
<dbReference type="RefSeq" id="XP_033446213.1">
    <property type="nucleotide sequence ID" value="XM_033586831.1"/>
</dbReference>
<proteinExistence type="inferred from homology"/>
<evidence type="ECO:0000313" key="8">
    <source>
        <dbReference type="Proteomes" id="UP000800082"/>
    </source>
</evidence>
<keyword evidence="4 7" id="KW-0645">Protease</keyword>
<evidence type="ECO:0000313" key="7">
    <source>
        <dbReference type="EMBL" id="KAF1925961.1"/>
    </source>
</evidence>
<dbReference type="InterPro" id="IPR033121">
    <property type="entry name" value="PEPTIDASE_A1"/>
</dbReference>
<dbReference type="Gene3D" id="2.40.70.10">
    <property type="entry name" value="Acid Proteases"/>
    <property type="match status" value="2"/>
</dbReference>
<dbReference type="AlphaFoldDB" id="A0A6A5RCJ0"/>
<dbReference type="InterPro" id="IPR021109">
    <property type="entry name" value="Peptidase_aspartic_dom_sf"/>
</dbReference>
<evidence type="ECO:0000256" key="4">
    <source>
        <dbReference type="RuleBase" id="RU000454"/>
    </source>
</evidence>
<comment type="similarity">
    <text evidence="1 4">Belongs to the peptidase A1 family.</text>
</comment>
<reference evidence="7" key="1">
    <citation type="journal article" date="2020" name="Stud. Mycol.">
        <title>101 Dothideomycetes genomes: a test case for predicting lifestyles and emergence of pathogens.</title>
        <authorList>
            <person name="Haridas S."/>
            <person name="Albert R."/>
            <person name="Binder M."/>
            <person name="Bloem J."/>
            <person name="Labutti K."/>
            <person name="Salamov A."/>
            <person name="Andreopoulos B."/>
            <person name="Baker S."/>
            <person name="Barry K."/>
            <person name="Bills G."/>
            <person name="Bluhm B."/>
            <person name="Cannon C."/>
            <person name="Castanera R."/>
            <person name="Culley D."/>
            <person name="Daum C."/>
            <person name="Ezra D."/>
            <person name="Gonzalez J."/>
            <person name="Henrissat B."/>
            <person name="Kuo A."/>
            <person name="Liang C."/>
            <person name="Lipzen A."/>
            <person name="Lutzoni F."/>
            <person name="Magnuson J."/>
            <person name="Mondo S."/>
            <person name="Nolan M."/>
            <person name="Ohm R."/>
            <person name="Pangilinan J."/>
            <person name="Park H.-J."/>
            <person name="Ramirez L."/>
            <person name="Alfaro M."/>
            <person name="Sun H."/>
            <person name="Tritt A."/>
            <person name="Yoshinaga Y."/>
            <person name="Zwiers L.-H."/>
            <person name="Turgeon B."/>
            <person name="Goodwin S."/>
            <person name="Spatafora J."/>
            <person name="Crous P."/>
            <person name="Grigoriev I."/>
        </authorList>
    </citation>
    <scope>NUCLEOTIDE SEQUENCE</scope>
    <source>
        <strain evidence="7">CBS 183.55</strain>
    </source>
</reference>
<gene>
    <name evidence="7" type="ORF">M421DRAFT_102817</name>
</gene>
<dbReference type="PANTHER" id="PTHR47966">
    <property type="entry name" value="BETA-SITE APP-CLEAVING ENZYME, ISOFORM A-RELATED"/>
    <property type="match status" value="1"/>
</dbReference>
<dbReference type="GO" id="GO:0000324">
    <property type="term" value="C:fungal-type vacuole"/>
    <property type="evidence" value="ECO:0007669"/>
    <property type="project" value="TreeGrafter"/>
</dbReference>
<dbReference type="PROSITE" id="PS51767">
    <property type="entry name" value="PEPTIDASE_A1"/>
    <property type="match status" value="1"/>
</dbReference>
<dbReference type="PRINTS" id="PR00792">
    <property type="entry name" value="PEPSIN"/>
</dbReference>
<evidence type="ECO:0000259" key="6">
    <source>
        <dbReference type="PROSITE" id="PS51767"/>
    </source>
</evidence>
<dbReference type="GO" id="GO:0004190">
    <property type="term" value="F:aspartic-type endopeptidase activity"/>
    <property type="evidence" value="ECO:0007669"/>
    <property type="project" value="UniProtKB-KW"/>
</dbReference>
<evidence type="ECO:0000256" key="2">
    <source>
        <dbReference type="ARBA" id="ARBA00022750"/>
    </source>
</evidence>
<evidence type="ECO:0000256" key="5">
    <source>
        <dbReference type="SAM" id="SignalP"/>
    </source>
</evidence>
<keyword evidence="4" id="KW-0378">Hydrolase</keyword>
<organism evidence="7 8">
    <name type="scientific">Didymella exigua CBS 183.55</name>
    <dbReference type="NCBI Taxonomy" id="1150837"/>
    <lineage>
        <taxon>Eukaryota</taxon>
        <taxon>Fungi</taxon>
        <taxon>Dikarya</taxon>
        <taxon>Ascomycota</taxon>
        <taxon>Pezizomycotina</taxon>
        <taxon>Dothideomycetes</taxon>
        <taxon>Pleosporomycetidae</taxon>
        <taxon>Pleosporales</taxon>
        <taxon>Pleosporineae</taxon>
        <taxon>Didymellaceae</taxon>
        <taxon>Didymella</taxon>
    </lineage>
</organism>
<dbReference type="GO" id="GO:0006508">
    <property type="term" value="P:proteolysis"/>
    <property type="evidence" value="ECO:0007669"/>
    <property type="project" value="UniProtKB-KW"/>
</dbReference>
<sequence>MHSVCLLWGLFTVAAQRATALTASVPDVQEDLVTLGGRVYMTRVTLGDRVYSLVIDTGSSDTWAAQAGLVCKNAAGQTVTTAACRFGPLYNTTLSQSYKAYNPRQTFAVNYTSGEYLQGILATELLGLGDVGAGYAPRQIVNQTIGIVQQGYWDGDSTSSGLMGLAYTRLASGSSSIGYEAVSFSLFDQAYYPPIFSLALNRTLVSTVTKTQPSTAPGGVMAIGGLPDVSYDTASWVQTSILPVSASVYTYYSIRIDGFRIIAPTGSTVSPQNYAARGQNIIVDSGTTLIYFPDRVADYIASLFQPAATYNEDSRLYIVDCAAVAPRVGVTVAGTTYFISSDDLMNRGSGAVGGPGTGAGTGQCVLAVQRTEGGAAVLGDSWLKNVLIVFDLGANKVRIARREVY</sequence>
<feature type="chain" id="PRO_5025397264" evidence="5">
    <location>
        <begin position="21"/>
        <end position="405"/>
    </location>
</feature>
<feature type="domain" description="Peptidase A1" evidence="6">
    <location>
        <begin position="40"/>
        <end position="400"/>
    </location>
</feature>
<keyword evidence="5" id="KW-0732">Signal</keyword>
<dbReference type="Pfam" id="PF00026">
    <property type="entry name" value="Asp"/>
    <property type="match status" value="1"/>
</dbReference>
<dbReference type="PANTHER" id="PTHR47966:SF47">
    <property type="entry name" value="ENDOPEPTIDASE, PUTATIVE (AFU_ORTHOLOGUE AFUA_3G01220)-RELATED"/>
    <property type="match status" value="1"/>
</dbReference>
<dbReference type="Proteomes" id="UP000800082">
    <property type="component" value="Unassembled WGS sequence"/>
</dbReference>
<evidence type="ECO:0000256" key="3">
    <source>
        <dbReference type="PIRSR" id="PIRSR601461-1"/>
    </source>
</evidence>
<dbReference type="InterPro" id="IPR001461">
    <property type="entry name" value="Aspartic_peptidase_A1"/>
</dbReference>
<evidence type="ECO:0000256" key="1">
    <source>
        <dbReference type="ARBA" id="ARBA00007447"/>
    </source>
</evidence>
<dbReference type="InterPro" id="IPR034164">
    <property type="entry name" value="Pepsin-like_dom"/>
</dbReference>
<feature type="active site" evidence="3">
    <location>
        <position position="284"/>
    </location>
</feature>
<feature type="active site" evidence="3">
    <location>
        <position position="56"/>
    </location>
</feature>
<dbReference type="GeneID" id="54344477"/>
<dbReference type="InterPro" id="IPR001969">
    <property type="entry name" value="Aspartic_peptidase_AS"/>
</dbReference>
<keyword evidence="2 4" id="KW-0064">Aspartyl protease</keyword>
<feature type="signal peptide" evidence="5">
    <location>
        <begin position="1"/>
        <end position="20"/>
    </location>
</feature>
<dbReference type="PROSITE" id="PS00141">
    <property type="entry name" value="ASP_PROTEASE"/>
    <property type="match status" value="2"/>
</dbReference>
<dbReference type="OrthoDB" id="153872at2759"/>